<dbReference type="Proteomes" id="UP001165065">
    <property type="component" value="Unassembled WGS sequence"/>
</dbReference>
<gene>
    <name evidence="4" type="ORF">TrCOL_g3693</name>
</gene>
<evidence type="ECO:0000313" key="4">
    <source>
        <dbReference type="EMBL" id="GMI39805.1"/>
    </source>
</evidence>
<feature type="region of interest" description="Disordered" evidence="1">
    <location>
        <begin position="1"/>
        <end position="25"/>
    </location>
</feature>
<evidence type="ECO:0000256" key="1">
    <source>
        <dbReference type="SAM" id="MobiDB-lite"/>
    </source>
</evidence>
<proteinExistence type="predicted"/>
<evidence type="ECO:0000256" key="2">
    <source>
        <dbReference type="SAM" id="Phobius"/>
    </source>
</evidence>
<evidence type="ECO:0000259" key="3">
    <source>
        <dbReference type="SMART" id="SM00563"/>
    </source>
</evidence>
<feature type="compositionally biased region" description="Low complexity" evidence="1">
    <location>
        <begin position="378"/>
        <end position="388"/>
    </location>
</feature>
<keyword evidence="2" id="KW-1133">Transmembrane helix</keyword>
<keyword evidence="5" id="KW-1185">Reference proteome</keyword>
<dbReference type="PANTHER" id="PTHR10983">
    <property type="entry name" value="1-ACYLGLYCEROL-3-PHOSPHATE ACYLTRANSFERASE-RELATED"/>
    <property type="match status" value="1"/>
</dbReference>
<dbReference type="GO" id="GO:0012505">
    <property type="term" value="C:endomembrane system"/>
    <property type="evidence" value="ECO:0007669"/>
    <property type="project" value="TreeGrafter"/>
</dbReference>
<reference evidence="5" key="1">
    <citation type="journal article" date="2023" name="Commun. Biol.">
        <title>Genome analysis of Parmales, the sister group of diatoms, reveals the evolutionary specialization of diatoms from phago-mixotrophs to photoautotrophs.</title>
        <authorList>
            <person name="Ban H."/>
            <person name="Sato S."/>
            <person name="Yoshikawa S."/>
            <person name="Yamada K."/>
            <person name="Nakamura Y."/>
            <person name="Ichinomiya M."/>
            <person name="Sato N."/>
            <person name="Blanc-Mathieu R."/>
            <person name="Endo H."/>
            <person name="Kuwata A."/>
            <person name="Ogata H."/>
        </authorList>
    </citation>
    <scope>NUCLEOTIDE SEQUENCE [LARGE SCALE GENOMIC DNA]</scope>
</reference>
<sequence>MPMSFEPRTPLPTPLPPPAPPSSPLRDRLVSLTESLYSPASPPSDASIVSSSLTPVETALLTLRVLMVFYVSASLLLLSLPFYLLSPLSPSFYAESVLPLFRHLWFVSLLTILPPLPPVLLCLPPGGLPSDVVLTPNHQLDIDFLLIWLAVGLSSNAWFGDVRIVLKESVANIPILGTGVKMFGFLPVTRNASQDLPNIQGWSKEGRRIIFPEGTTLNSQDLDSCRQFSQGKDRLEWFKGQNNVLTPRVKGLKALVGNKPSATNVVDVTVIYGNYKGECPTYDMGYDRETEVLPSFKKVLSGLETGFAGLDSALHQLNEMTAGGALEPKSKFSSSTSKTMALVKFRANDKKKADVGKWITKTWQEKSEFISKHKDGSWVDSDSSEGSLSDGGGDWMKQSPARLRQPLLILGLCWAPGFCFFSYIISFFLGGWVLLLMAGLKKISNGPTQNRHLVKHE</sequence>
<dbReference type="AlphaFoldDB" id="A0A9W7G8D7"/>
<feature type="transmembrane region" description="Helical" evidence="2">
    <location>
        <begin position="407"/>
        <end position="435"/>
    </location>
</feature>
<dbReference type="SMART" id="SM00563">
    <property type="entry name" value="PlsC"/>
    <property type="match status" value="1"/>
</dbReference>
<dbReference type="OrthoDB" id="189226at2759"/>
<name>A0A9W7G8D7_9STRA</name>
<feature type="domain" description="Phospholipid/glycerol acyltransferase" evidence="3">
    <location>
        <begin position="132"/>
        <end position="253"/>
    </location>
</feature>
<protein>
    <recommendedName>
        <fullName evidence="3">Phospholipid/glycerol acyltransferase domain-containing protein</fullName>
    </recommendedName>
</protein>
<dbReference type="EMBL" id="BRYA01001158">
    <property type="protein sequence ID" value="GMI39805.1"/>
    <property type="molecule type" value="Genomic_DNA"/>
</dbReference>
<organism evidence="4 5">
    <name type="scientific">Triparma columacea</name>
    <dbReference type="NCBI Taxonomy" id="722753"/>
    <lineage>
        <taxon>Eukaryota</taxon>
        <taxon>Sar</taxon>
        <taxon>Stramenopiles</taxon>
        <taxon>Ochrophyta</taxon>
        <taxon>Bolidophyceae</taxon>
        <taxon>Parmales</taxon>
        <taxon>Triparmaceae</taxon>
        <taxon>Triparma</taxon>
    </lineage>
</organism>
<dbReference type="GO" id="GO:0016746">
    <property type="term" value="F:acyltransferase activity"/>
    <property type="evidence" value="ECO:0007669"/>
    <property type="project" value="InterPro"/>
</dbReference>
<evidence type="ECO:0000313" key="5">
    <source>
        <dbReference type="Proteomes" id="UP001165065"/>
    </source>
</evidence>
<dbReference type="PANTHER" id="PTHR10983:SF16">
    <property type="entry name" value="LYSOCARDIOLIPIN ACYLTRANSFERASE 1"/>
    <property type="match status" value="1"/>
</dbReference>
<accession>A0A9W7G8D7</accession>
<feature type="region of interest" description="Disordered" evidence="1">
    <location>
        <begin position="375"/>
        <end position="395"/>
    </location>
</feature>
<dbReference type="SUPFAM" id="SSF69593">
    <property type="entry name" value="Glycerol-3-phosphate (1)-acyltransferase"/>
    <property type="match status" value="1"/>
</dbReference>
<comment type="caution">
    <text evidence="4">The sequence shown here is derived from an EMBL/GenBank/DDBJ whole genome shotgun (WGS) entry which is preliminary data.</text>
</comment>
<dbReference type="Pfam" id="PF01553">
    <property type="entry name" value="Acyltransferase"/>
    <property type="match status" value="1"/>
</dbReference>
<feature type="compositionally biased region" description="Pro residues" evidence="1">
    <location>
        <begin position="9"/>
        <end position="23"/>
    </location>
</feature>
<dbReference type="InterPro" id="IPR002123">
    <property type="entry name" value="Plipid/glycerol_acylTrfase"/>
</dbReference>
<dbReference type="CDD" id="cd07990">
    <property type="entry name" value="LPLAT_LCLAT1-like"/>
    <property type="match status" value="1"/>
</dbReference>
<keyword evidence="2" id="KW-0472">Membrane</keyword>
<keyword evidence="2" id="KW-0812">Transmembrane</keyword>